<reference evidence="1" key="1">
    <citation type="journal article" date="2018" name="Genome Biol.">
        <title>SKESA: strategic k-mer extension for scrupulous assemblies.</title>
        <authorList>
            <person name="Souvorov A."/>
            <person name="Agarwala R."/>
            <person name="Lipman D.J."/>
        </authorList>
    </citation>
    <scope>NUCLEOTIDE SEQUENCE</scope>
    <source>
        <strain evidence="1">C8</strain>
    </source>
</reference>
<accession>A0A8H9QZW8</accession>
<organism evidence="1">
    <name type="scientific">Clostridium perfringens</name>
    <dbReference type="NCBI Taxonomy" id="1502"/>
    <lineage>
        <taxon>Bacteria</taxon>
        <taxon>Bacillati</taxon>
        <taxon>Bacillota</taxon>
        <taxon>Clostridia</taxon>
        <taxon>Eubacteriales</taxon>
        <taxon>Clostridiaceae</taxon>
        <taxon>Clostridium</taxon>
    </lineage>
</organism>
<dbReference type="AlphaFoldDB" id="A0A8H9QZW8"/>
<dbReference type="GO" id="GO:0009295">
    <property type="term" value="C:nucleoid"/>
    <property type="evidence" value="ECO:0007669"/>
    <property type="project" value="InterPro"/>
</dbReference>
<dbReference type="Proteomes" id="UP000859547">
    <property type="component" value="Unassembled WGS sequence"/>
</dbReference>
<sequence>MEYINDINIKKAVIHILENDGTNPILNENLLELNEDTYKFLYKHIEKTLKDNKIKYARFVEKDNELKDICYNILEDKISLLEGSKRIANQLYSIMRSNNTIPSCDLIIAEILTDIGPFIGILKIDFIENYGHKIENSIISIAQSQGLPKSGQKIQKAAFIRPKKFSREFDLLVLDKMKKVKGEEEYAINYFIHQFLGCNLVTNERDMTKNFIDYTEKWIMDNIKDTTEALNIQKLVKDKLKNDSEIDIYEFVEEIGDVSNNKQALIEKFENSNLTEVKVDKDWVEKRFEKVVLNLDDKIKISMQEEDYADPNKFEIIKNGDNTINVVLKFIKDIEIK</sequence>
<name>A0A8H9QZW8_CLOPF</name>
<dbReference type="EMBL" id="DACTCB010000011">
    <property type="protein sequence ID" value="HAT4308274.1"/>
    <property type="molecule type" value="Genomic_DNA"/>
</dbReference>
<evidence type="ECO:0000313" key="1">
    <source>
        <dbReference type="EMBL" id="HAT4308274.1"/>
    </source>
</evidence>
<dbReference type="Pfam" id="PF04245">
    <property type="entry name" value="NA37"/>
    <property type="match status" value="1"/>
</dbReference>
<reference evidence="1" key="2">
    <citation type="submission" date="2020-07" db="EMBL/GenBank/DDBJ databases">
        <authorList>
            <consortium name="NCBI Pathogen Detection Project"/>
        </authorList>
    </citation>
    <scope>NUCLEOTIDE SEQUENCE</scope>
    <source>
        <strain evidence="1">C8</strain>
    </source>
</reference>
<comment type="caution">
    <text evidence="1">The sequence shown here is derived from an EMBL/GenBank/DDBJ whole genome shotgun (WGS) entry which is preliminary data.</text>
</comment>
<dbReference type="InterPro" id="IPR007358">
    <property type="entry name" value="Nucleoid_associated_NdpA"/>
</dbReference>
<protein>
    <submittedName>
        <fullName evidence="1">Nucleoid-associated protein</fullName>
    </submittedName>
</protein>
<gene>
    <name evidence="1" type="ORF">I9080_002084</name>
</gene>
<proteinExistence type="predicted"/>
<dbReference type="RefSeq" id="WP_004456655.1">
    <property type="nucleotide sequence ID" value="NZ_JBCANC010000023.1"/>
</dbReference>